<dbReference type="eggNOG" id="COG5483">
    <property type="taxonomic scope" value="Bacteria"/>
</dbReference>
<dbReference type="STRING" id="994573.T472_0203325"/>
<dbReference type="EMBL" id="AXUN02000046">
    <property type="protein sequence ID" value="ETA82004.1"/>
    <property type="molecule type" value="Genomic_DNA"/>
</dbReference>
<proteinExistence type="predicted"/>
<comment type="caution">
    <text evidence="1">The sequence shown here is derived from an EMBL/GenBank/DDBJ whole genome shotgun (WGS) entry which is preliminary data.</text>
</comment>
<evidence type="ECO:0000313" key="1">
    <source>
        <dbReference type="EMBL" id="ETA82004.1"/>
    </source>
</evidence>
<keyword evidence="2" id="KW-1185">Reference proteome</keyword>
<dbReference type="OrthoDB" id="9789109at2"/>
<dbReference type="InterPro" id="IPR007438">
    <property type="entry name" value="DUF488"/>
</dbReference>
<accession>V7I9K5</accession>
<protein>
    <recommendedName>
        <fullName evidence="3">DUF488 domain-containing protein</fullName>
    </recommendedName>
</protein>
<name>V7I9K5_9CLOT</name>
<organism evidence="1 2">
    <name type="scientific">Youngiibacter fragilis 232.1</name>
    <dbReference type="NCBI Taxonomy" id="994573"/>
    <lineage>
        <taxon>Bacteria</taxon>
        <taxon>Bacillati</taxon>
        <taxon>Bacillota</taxon>
        <taxon>Clostridia</taxon>
        <taxon>Eubacteriales</taxon>
        <taxon>Clostridiaceae</taxon>
        <taxon>Youngiibacter</taxon>
    </lineage>
</organism>
<dbReference type="PANTHER" id="PTHR39337:SF1">
    <property type="entry name" value="BLR5642 PROTEIN"/>
    <property type="match status" value="1"/>
</dbReference>
<reference evidence="1 2" key="1">
    <citation type="journal article" date="2014" name="Genome Announc.">
        <title>Genome Sequence of Youngiibacter fragilis, the Type Strain of the Genus Youngiibacter.</title>
        <authorList>
            <person name="Wawrik C.B."/>
            <person name="Callaghan A.V."/>
            <person name="Stamps B.W."/>
            <person name="Wawrik B."/>
        </authorList>
    </citation>
    <scope>NUCLEOTIDE SEQUENCE [LARGE SCALE GENOMIC DNA]</scope>
    <source>
        <strain evidence="1 2">232.1</strain>
    </source>
</reference>
<evidence type="ECO:0000313" key="2">
    <source>
        <dbReference type="Proteomes" id="UP000017747"/>
    </source>
</evidence>
<dbReference type="Proteomes" id="UP000017747">
    <property type="component" value="Unassembled WGS sequence"/>
</dbReference>
<dbReference type="Pfam" id="PF04343">
    <property type="entry name" value="DUF488"/>
    <property type="match status" value="1"/>
</dbReference>
<evidence type="ECO:0008006" key="3">
    <source>
        <dbReference type="Google" id="ProtNLM"/>
    </source>
</evidence>
<dbReference type="AlphaFoldDB" id="V7I9K5"/>
<sequence>MRIFTIGSNRKSAETFFELLRNHDVRFLLDIRLRNTSQLAGFAKGDDLRYFTEELLGIGYRHDVRFAPDEGLFEDRKAKKLSMEQFGLKFRETLGERDMKQVLIDEYAGMMDGICLLCSEEDHRECHRSVVADYIAEIFEGSEVVNL</sequence>
<dbReference type="RefSeq" id="WP_023387868.1">
    <property type="nucleotide sequence ID" value="NZ_AXUN02000046.1"/>
</dbReference>
<gene>
    <name evidence="1" type="ORF">T472_0203325</name>
</gene>
<dbReference type="PANTHER" id="PTHR39337">
    <property type="entry name" value="BLR5642 PROTEIN"/>
    <property type="match status" value="1"/>
</dbReference>
<dbReference type="PATRIC" id="fig|994573.3.peg.627"/>